<dbReference type="EMBL" id="JAGTJQ010000015">
    <property type="protein sequence ID" value="KAH7012314.1"/>
    <property type="molecule type" value="Genomic_DNA"/>
</dbReference>
<proteinExistence type="predicted"/>
<evidence type="ECO:0000313" key="4">
    <source>
        <dbReference type="Proteomes" id="UP000756346"/>
    </source>
</evidence>
<dbReference type="Proteomes" id="UP000756346">
    <property type="component" value="Unassembled WGS sequence"/>
</dbReference>
<feature type="compositionally biased region" description="Basic and acidic residues" evidence="1">
    <location>
        <begin position="144"/>
        <end position="154"/>
    </location>
</feature>
<gene>
    <name evidence="3" type="ORF">B0I36DRAFT_356377</name>
</gene>
<protein>
    <recommendedName>
        <fullName evidence="2">DUF6570 domain-containing protein</fullName>
    </recommendedName>
</protein>
<feature type="compositionally biased region" description="Acidic residues" evidence="1">
    <location>
        <begin position="131"/>
        <end position="142"/>
    </location>
</feature>
<dbReference type="RefSeq" id="XP_046004690.1">
    <property type="nucleotide sequence ID" value="XM_046157619.1"/>
</dbReference>
<evidence type="ECO:0000256" key="1">
    <source>
        <dbReference type="SAM" id="MobiDB-lite"/>
    </source>
</evidence>
<keyword evidence="4" id="KW-1185">Reference proteome</keyword>
<feature type="domain" description="DUF6570" evidence="2">
    <location>
        <begin position="23"/>
        <end position="68"/>
    </location>
</feature>
<dbReference type="AlphaFoldDB" id="A0A9P8XU09"/>
<reference evidence="3" key="1">
    <citation type="journal article" date="2021" name="Nat. Commun.">
        <title>Genetic determinants of endophytism in the Arabidopsis root mycobiome.</title>
        <authorList>
            <person name="Mesny F."/>
            <person name="Miyauchi S."/>
            <person name="Thiergart T."/>
            <person name="Pickel B."/>
            <person name="Atanasova L."/>
            <person name="Karlsson M."/>
            <person name="Huettel B."/>
            <person name="Barry K.W."/>
            <person name="Haridas S."/>
            <person name="Chen C."/>
            <person name="Bauer D."/>
            <person name="Andreopoulos W."/>
            <person name="Pangilinan J."/>
            <person name="LaButti K."/>
            <person name="Riley R."/>
            <person name="Lipzen A."/>
            <person name="Clum A."/>
            <person name="Drula E."/>
            <person name="Henrissat B."/>
            <person name="Kohler A."/>
            <person name="Grigoriev I.V."/>
            <person name="Martin F.M."/>
            <person name="Hacquard S."/>
        </authorList>
    </citation>
    <scope>NUCLEOTIDE SEQUENCE</scope>
    <source>
        <strain evidence="3">MPI-CAGE-CH-0230</strain>
    </source>
</reference>
<comment type="caution">
    <text evidence="3">The sequence shown here is derived from an EMBL/GenBank/DDBJ whole genome shotgun (WGS) entry which is preliminary data.</text>
</comment>
<feature type="region of interest" description="Disordered" evidence="1">
    <location>
        <begin position="128"/>
        <end position="176"/>
    </location>
</feature>
<organism evidence="3 4">
    <name type="scientific">Microdochium trichocladiopsis</name>
    <dbReference type="NCBI Taxonomy" id="1682393"/>
    <lineage>
        <taxon>Eukaryota</taxon>
        <taxon>Fungi</taxon>
        <taxon>Dikarya</taxon>
        <taxon>Ascomycota</taxon>
        <taxon>Pezizomycotina</taxon>
        <taxon>Sordariomycetes</taxon>
        <taxon>Xylariomycetidae</taxon>
        <taxon>Xylariales</taxon>
        <taxon>Microdochiaceae</taxon>
        <taxon>Microdochium</taxon>
    </lineage>
</organism>
<dbReference type="Pfam" id="PF20209">
    <property type="entry name" value="DUF6570"/>
    <property type="match status" value="1"/>
</dbReference>
<dbReference type="InterPro" id="IPR046700">
    <property type="entry name" value="DUF6570"/>
</dbReference>
<evidence type="ECO:0000259" key="2">
    <source>
        <dbReference type="Pfam" id="PF20209"/>
    </source>
</evidence>
<sequence length="196" mass="21569">MTRCPTSAASTPAGDLVHTASGVAPIRPSPAEVGTLLQVRKSQVTAALFWLRKHNPLYKDIEINQDEIQGWQYAEDSTVPAVLMERMRREEPSVVEKTYTDPIVPNTDRGLEENGFTDIEELLASVRADPSDDTSPSDDNASEEQSHPLAEDFRAPGLGPRSRGRGDDVVYETSTSGMVPFWRGRPLFLRSKGCPS</sequence>
<accession>A0A9P8XU09</accession>
<name>A0A9P8XU09_9PEZI</name>
<dbReference type="OrthoDB" id="4779315at2759"/>
<evidence type="ECO:0000313" key="3">
    <source>
        <dbReference type="EMBL" id="KAH7012314.1"/>
    </source>
</evidence>
<dbReference type="GeneID" id="70187165"/>